<feature type="domain" description="Mutator-like transposase" evidence="2">
    <location>
        <begin position="1"/>
        <end position="170"/>
    </location>
</feature>
<gene>
    <name evidence="3" type="ORF">EAG_16025</name>
</gene>
<keyword evidence="1" id="KW-1133">Transmembrane helix</keyword>
<dbReference type="InParanoid" id="E2B0C2"/>
<feature type="transmembrane region" description="Helical" evidence="1">
    <location>
        <begin position="6"/>
        <end position="23"/>
    </location>
</feature>
<dbReference type="OrthoDB" id="7680010at2759"/>
<sequence length="170" mass="19533">GAWMKRGFSSLFGVSILIGYYFGKVTDFMVKSAYYKACETWEKLSLSVEYALWKEIHKETYSANHERSSGTMEVDAIAEMFVRSNELYSVQYTRYVGDGDSKMYNEVVASKPYGDTNIEKKECICHVQKRMGTCLRNAIKNHKDLGCRGKLINKLINELAVYYGLAIRRN</sequence>
<keyword evidence="4" id="KW-1185">Reference proteome</keyword>
<dbReference type="Proteomes" id="UP000000311">
    <property type="component" value="Unassembled WGS sequence"/>
</dbReference>
<protein>
    <recommendedName>
        <fullName evidence="2">Mutator-like transposase domain-containing protein</fullName>
    </recommendedName>
</protein>
<keyword evidence="1" id="KW-0812">Transmembrane</keyword>
<organism evidence="4">
    <name type="scientific">Camponotus floridanus</name>
    <name type="common">Florida carpenter ant</name>
    <dbReference type="NCBI Taxonomy" id="104421"/>
    <lineage>
        <taxon>Eukaryota</taxon>
        <taxon>Metazoa</taxon>
        <taxon>Ecdysozoa</taxon>
        <taxon>Arthropoda</taxon>
        <taxon>Hexapoda</taxon>
        <taxon>Insecta</taxon>
        <taxon>Pterygota</taxon>
        <taxon>Neoptera</taxon>
        <taxon>Endopterygota</taxon>
        <taxon>Hymenoptera</taxon>
        <taxon>Apocrita</taxon>
        <taxon>Aculeata</taxon>
        <taxon>Formicoidea</taxon>
        <taxon>Formicidae</taxon>
        <taxon>Formicinae</taxon>
        <taxon>Camponotus</taxon>
    </lineage>
</organism>
<dbReference type="Pfam" id="PF20700">
    <property type="entry name" value="Mutator"/>
    <property type="match status" value="1"/>
</dbReference>
<evidence type="ECO:0000313" key="3">
    <source>
        <dbReference type="EMBL" id="EFN60874.1"/>
    </source>
</evidence>
<reference evidence="3 4" key="1">
    <citation type="journal article" date="2010" name="Science">
        <title>Genomic comparison of the ants Camponotus floridanus and Harpegnathos saltator.</title>
        <authorList>
            <person name="Bonasio R."/>
            <person name="Zhang G."/>
            <person name="Ye C."/>
            <person name="Mutti N.S."/>
            <person name="Fang X."/>
            <person name="Qin N."/>
            <person name="Donahue G."/>
            <person name="Yang P."/>
            <person name="Li Q."/>
            <person name="Li C."/>
            <person name="Zhang P."/>
            <person name="Huang Z."/>
            <person name="Berger S.L."/>
            <person name="Reinberg D."/>
            <person name="Wang J."/>
            <person name="Liebig J."/>
        </authorList>
    </citation>
    <scope>NUCLEOTIDE SEQUENCE [LARGE SCALE GENOMIC DNA]</scope>
    <source>
        <strain evidence="4">C129</strain>
    </source>
</reference>
<dbReference type="EMBL" id="GL444493">
    <property type="protein sequence ID" value="EFN60874.1"/>
    <property type="molecule type" value="Genomic_DNA"/>
</dbReference>
<keyword evidence="1" id="KW-0472">Membrane</keyword>
<proteinExistence type="predicted"/>
<feature type="non-terminal residue" evidence="3">
    <location>
        <position position="1"/>
    </location>
</feature>
<evidence type="ECO:0000259" key="2">
    <source>
        <dbReference type="Pfam" id="PF20700"/>
    </source>
</evidence>
<dbReference type="OMA" id="YSANHER"/>
<evidence type="ECO:0000313" key="4">
    <source>
        <dbReference type="Proteomes" id="UP000000311"/>
    </source>
</evidence>
<accession>E2B0C2</accession>
<dbReference type="AlphaFoldDB" id="E2B0C2"/>
<evidence type="ECO:0000256" key="1">
    <source>
        <dbReference type="SAM" id="Phobius"/>
    </source>
</evidence>
<dbReference type="InterPro" id="IPR049012">
    <property type="entry name" value="Mutator_transp_dom"/>
</dbReference>
<name>E2B0C2_CAMFO</name>
<feature type="non-terminal residue" evidence="3">
    <location>
        <position position="170"/>
    </location>
</feature>